<protein>
    <submittedName>
        <fullName evidence="1">Uncharacterized protein</fullName>
    </submittedName>
</protein>
<evidence type="ECO:0000313" key="2">
    <source>
        <dbReference type="Proteomes" id="UP000826195"/>
    </source>
</evidence>
<evidence type="ECO:0000313" key="1">
    <source>
        <dbReference type="EMBL" id="KAH0554230.1"/>
    </source>
</evidence>
<dbReference type="EMBL" id="JAHXZJ010001119">
    <property type="protein sequence ID" value="KAH0554230.1"/>
    <property type="molecule type" value="Genomic_DNA"/>
</dbReference>
<reference evidence="1 2" key="1">
    <citation type="journal article" date="2021" name="J. Hered.">
        <title>A chromosome-level genome assembly of the parasitoid wasp, Cotesia glomerata (Hymenoptera: Braconidae).</title>
        <authorList>
            <person name="Pinto B.J."/>
            <person name="Weis J.J."/>
            <person name="Gamble T."/>
            <person name="Ode P.J."/>
            <person name="Paul R."/>
            <person name="Zaspel J.M."/>
        </authorList>
    </citation>
    <scope>NUCLEOTIDE SEQUENCE [LARGE SCALE GENOMIC DNA]</scope>
    <source>
        <strain evidence="1">CgM1</strain>
    </source>
</reference>
<dbReference type="Proteomes" id="UP000826195">
    <property type="component" value="Unassembled WGS sequence"/>
</dbReference>
<proteinExistence type="predicted"/>
<accession>A0AAV7IQ21</accession>
<dbReference type="AlphaFoldDB" id="A0AAV7IQ21"/>
<gene>
    <name evidence="1" type="ORF">KQX54_008654</name>
</gene>
<sequence length="105" mass="12046">MIYYFNTPQFRRCMCMLIPQFKLLHQAFGVRLRSHSGVVGHIASTRVIGPVELELHWLTLALLGYLDLWDLRSKLAIACKQPCNQRVVAIRLEGFSIPSYLSVKT</sequence>
<comment type="caution">
    <text evidence="1">The sequence shown here is derived from an EMBL/GenBank/DDBJ whole genome shotgun (WGS) entry which is preliminary data.</text>
</comment>
<organism evidence="1 2">
    <name type="scientific">Cotesia glomerata</name>
    <name type="common">Lepidopteran parasitic wasp</name>
    <name type="synonym">Apanteles glomeratus</name>
    <dbReference type="NCBI Taxonomy" id="32391"/>
    <lineage>
        <taxon>Eukaryota</taxon>
        <taxon>Metazoa</taxon>
        <taxon>Ecdysozoa</taxon>
        <taxon>Arthropoda</taxon>
        <taxon>Hexapoda</taxon>
        <taxon>Insecta</taxon>
        <taxon>Pterygota</taxon>
        <taxon>Neoptera</taxon>
        <taxon>Endopterygota</taxon>
        <taxon>Hymenoptera</taxon>
        <taxon>Apocrita</taxon>
        <taxon>Ichneumonoidea</taxon>
        <taxon>Braconidae</taxon>
        <taxon>Microgastrinae</taxon>
        <taxon>Cotesia</taxon>
    </lineage>
</organism>
<name>A0AAV7IQ21_COTGL</name>
<keyword evidence="2" id="KW-1185">Reference proteome</keyword>